<evidence type="ECO:0000313" key="2">
    <source>
        <dbReference type="EMBL" id="KAH6888048.1"/>
    </source>
</evidence>
<dbReference type="Proteomes" id="UP000777438">
    <property type="component" value="Unassembled WGS sequence"/>
</dbReference>
<keyword evidence="3" id="KW-1185">Reference proteome</keyword>
<gene>
    <name evidence="2" type="ORF">B0T10DRAFT_460698</name>
</gene>
<feature type="region of interest" description="Disordered" evidence="1">
    <location>
        <begin position="205"/>
        <end position="227"/>
    </location>
</feature>
<comment type="caution">
    <text evidence="2">The sequence shown here is derived from an EMBL/GenBank/DDBJ whole genome shotgun (WGS) entry which is preliminary data.</text>
</comment>
<dbReference type="AlphaFoldDB" id="A0A9P8W3C8"/>
<feature type="region of interest" description="Disordered" evidence="1">
    <location>
        <begin position="239"/>
        <end position="332"/>
    </location>
</feature>
<feature type="compositionally biased region" description="Polar residues" evidence="1">
    <location>
        <begin position="288"/>
        <end position="302"/>
    </location>
</feature>
<feature type="region of interest" description="Disordered" evidence="1">
    <location>
        <begin position="1"/>
        <end position="48"/>
    </location>
</feature>
<dbReference type="OrthoDB" id="4588713at2759"/>
<evidence type="ECO:0000256" key="1">
    <source>
        <dbReference type="SAM" id="MobiDB-lite"/>
    </source>
</evidence>
<evidence type="ECO:0000313" key="3">
    <source>
        <dbReference type="Proteomes" id="UP000777438"/>
    </source>
</evidence>
<reference evidence="2 3" key="1">
    <citation type="journal article" date="2021" name="Nat. Commun.">
        <title>Genetic determinants of endophytism in the Arabidopsis root mycobiome.</title>
        <authorList>
            <person name="Mesny F."/>
            <person name="Miyauchi S."/>
            <person name="Thiergart T."/>
            <person name="Pickel B."/>
            <person name="Atanasova L."/>
            <person name="Karlsson M."/>
            <person name="Huettel B."/>
            <person name="Barry K.W."/>
            <person name="Haridas S."/>
            <person name="Chen C."/>
            <person name="Bauer D."/>
            <person name="Andreopoulos W."/>
            <person name="Pangilinan J."/>
            <person name="LaButti K."/>
            <person name="Riley R."/>
            <person name="Lipzen A."/>
            <person name="Clum A."/>
            <person name="Drula E."/>
            <person name="Henrissat B."/>
            <person name="Kohler A."/>
            <person name="Grigoriev I.V."/>
            <person name="Martin F.M."/>
            <person name="Hacquard S."/>
        </authorList>
    </citation>
    <scope>NUCLEOTIDE SEQUENCE [LARGE SCALE GENOMIC DNA]</scope>
    <source>
        <strain evidence="2 3">MPI-CAGE-CH-0241</strain>
    </source>
</reference>
<sequence>MNFESSNTATQASDANASNTQDSQVTYTTAGTRYDPSSSQPLQAPARRGRMRWTVSHAASHLEFLPRSSFDGIQLGVGLGRNSSVQSYAPLQQNNDRAMSPVDEADHASVNTPAEVTKMSSDTPISFSSMVVEPDDDQPTEVLDNSEPAEVLDIDQLAEKSGYLSDDEYESDTDMGVLMNMSVKTLQSLASYENPNQRKAQRVLDGRSALPVKPDATNQTDSQFTGRNRVFNFMEMPQRLSIPPAGPASSDPPSHHPGQGRYHHLPILSGLSPEPIPESSHRDEMVNWETSGFHSAGSSSINPSAGPPPLTAGPPGHRQYQPKTRNDEVPTFSGFRRFLYAEDGDSTRAEEAGRANPKAPEVIVPKTAGSISPYAGDDVFADTDDYFAGDLKFNPESSASHGFSEVCRSSWSPLSPFGQPYRPKTPLYYPYRSSAEVVRERNERIQNLWYAGAGFLPPLDKEQGRRNKYGAAGDGRPVGVKVQSEPKAVAEASQTPTTVHAQRLLEIAHASVLRQKQSVPSMDDDDEM</sequence>
<organism evidence="2 3">
    <name type="scientific">Thelonectria olida</name>
    <dbReference type="NCBI Taxonomy" id="1576542"/>
    <lineage>
        <taxon>Eukaryota</taxon>
        <taxon>Fungi</taxon>
        <taxon>Dikarya</taxon>
        <taxon>Ascomycota</taxon>
        <taxon>Pezizomycotina</taxon>
        <taxon>Sordariomycetes</taxon>
        <taxon>Hypocreomycetidae</taxon>
        <taxon>Hypocreales</taxon>
        <taxon>Nectriaceae</taxon>
        <taxon>Thelonectria</taxon>
    </lineage>
</organism>
<name>A0A9P8W3C8_9HYPO</name>
<protein>
    <submittedName>
        <fullName evidence="2">Uncharacterized protein</fullName>
    </submittedName>
</protein>
<accession>A0A9P8W3C8</accession>
<proteinExistence type="predicted"/>
<feature type="compositionally biased region" description="Polar residues" evidence="1">
    <location>
        <begin position="216"/>
        <end position="226"/>
    </location>
</feature>
<dbReference type="EMBL" id="JAGPYM010000013">
    <property type="protein sequence ID" value="KAH6888048.1"/>
    <property type="molecule type" value="Genomic_DNA"/>
</dbReference>
<feature type="compositionally biased region" description="Polar residues" evidence="1">
    <location>
        <begin position="1"/>
        <end position="42"/>
    </location>
</feature>